<dbReference type="EMBL" id="JANIAM010000033">
    <property type="protein sequence ID" value="MDD2115402.1"/>
    <property type="molecule type" value="Genomic_DNA"/>
</dbReference>
<reference evidence="2" key="1">
    <citation type="submission" date="2022-07" db="EMBL/GenBank/DDBJ databases">
        <title>Multi-strain Analysis of Pseudomonas putida Reveals Metabolic and Genetic Diversity.</title>
        <authorList>
            <person name="Monk J.M."/>
        </authorList>
    </citation>
    <scope>NUCLEOTIDE SEQUENCE</scope>
    <source>
        <strain evidence="2">17633</strain>
    </source>
</reference>
<dbReference type="Pfam" id="PF11860">
    <property type="entry name" value="Muramidase"/>
    <property type="match status" value="1"/>
</dbReference>
<dbReference type="AlphaFoldDB" id="A0A9X4I2P6"/>
<dbReference type="Proteomes" id="UP001150728">
    <property type="component" value="Unassembled WGS sequence"/>
</dbReference>
<dbReference type="InterPro" id="IPR024408">
    <property type="entry name" value="Muramidase"/>
</dbReference>
<dbReference type="PROSITE" id="PS00018">
    <property type="entry name" value="EF_HAND_1"/>
    <property type="match status" value="1"/>
</dbReference>
<dbReference type="GO" id="GO:0005509">
    <property type="term" value="F:calcium ion binding"/>
    <property type="evidence" value="ECO:0007669"/>
    <property type="project" value="InterPro"/>
</dbReference>
<sequence>MAVSAFKRLIDMFKESEEPEAAKPREAFYPTPDGKPISAASDENLPVVDIQGLQPVKNWSHPFRVKEKSNPLLQLTSLANATAGFFPLGAGGLWHGGVHFDSGTAGVLEQTSVHCLADGEVVAYRTDKHSAKTVYRVNKVPVMKPFSRNFVLVRHRLEPPRIEGSEKKPPSLVFYSLYMHLQDGSAYEEKPTVERPPFWQQKATYVVPMTAKDKNTVSPEAIGLNVRHQVKKGEVMGLLPRGTAVVVSGEGDYRRLENIPGPFHLLSDTRTLLGYVRMDQLELAEDHYRAKVSLSIYAEAVATSKTLGPKLPKGTQVKVSGEGEFRKLEFVAQFVHFKSLQALREPQVFDEVVVLEKPESIRAGDLIGHIGKYQDYTAEHPEEKLHLEIFSGEDVEAFIAECRAWERELPSKERTWLKLVKGTVVVSHQDRFSDKHPPTASSAHALSDANLLVPKVVLDGLPPTHKIVVPASDGDKACNWYRLDVLLNDAANNLLNGWIKEEVGVTPWVSPWAWDGYEVITDYTSPPEFMASFLRSLKRLTDEQLEHYSPMADVGDKGPVKARLLDIVDRDGDNKITAEELRAVIRVPALAQAMSQLIVCYESEWLYKPQKWDGLDGIFGHGGSTPHLNWLAEKERIKQLSWWAEVAGKVGLPKDGKVHHLHPIGLVGKFNYLKKHPEIFIDGVKIELGFLDLYDGTVIEESDYVAAADVLGCEVEAIKAVAITETGSIGSYFARAGDDKVAAILFERHYFHQLTGGRFDGSNPDISSPVRGGYGVHSAQYRKMVKAYRLSASDALKSASWGRFQIMGRYFSNAGYSSVEDFVRDINRSEKNHLKAFVSFIRADSVLSSAIVKKDWLRFALRYNGPAQDGCDEKMRLNYNELKGI</sequence>
<comment type="caution">
    <text evidence="2">The sequence shown here is derived from an EMBL/GenBank/DDBJ whole genome shotgun (WGS) entry which is preliminary data.</text>
</comment>
<dbReference type="RefSeq" id="WP_274120997.1">
    <property type="nucleotide sequence ID" value="NZ_JANIAM010000033.1"/>
</dbReference>
<protein>
    <submittedName>
        <fullName evidence="2">N-acetylmuramidase family protein</fullName>
    </submittedName>
</protein>
<evidence type="ECO:0000259" key="1">
    <source>
        <dbReference type="PROSITE" id="PS50222"/>
    </source>
</evidence>
<accession>A0A9X4I2P6</accession>
<dbReference type="InterPro" id="IPR018247">
    <property type="entry name" value="EF_Hand_1_Ca_BS"/>
</dbReference>
<organism evidence="2 3">
    <name type="scientific">Pseudomonas asiatica</name>
    <dbReference type="NCBI Taxonomy" id="2219225"/>
    <lineage>
        <taxon>Bacteria</taxon>
        <taxon>Pseudomonadati</taxon>
        <taxon>Pseudomonadota</taxon>
        <taxon>Gammaproteobacteria</taxon>
        <taxon>Pseudomonadales</taxon>
        <taxon>Pseudomonadaceae</taxon>
        <taxon>Pseudomonas</taxon>
    </lineage>
</organism>
<gene>
    <name evidence="2" type="ORF">NP554_26790</name>
</gene>
<evidence type="ECO:0000313" key="2">
    <source>
        <dbReference type="EMBL" id="MDD2115402.1"/>
    </source>
</evidence>
<evidence type="ECO:0000313" key="3">
    <source>
        <dbReference type="Proteomes" id="UP001150728"/>
    </source>
</evidence>
<dbReference type="PROSITE" id="PS50222">
    <property type="entry name" value="EF_HAND_2"/>
    <property type="match status" value="1"/>
</dbReference>
<name>A0A9X4I2P6_9PSED</name>
<dbReference type="InterPro" id="IPR002048">
    <property type="entry name" value="EF_hand_dom"/>
</dbReference>
<proteinExistence type="predicted"/>
<feature type="domain" description="EF-hand" evidence="1">
    <location>
        <begin position="556"/>
        <end position="591"/>
    </location>
</feature>